<name>A0ABT9HTJ5_9GAMM</name>
<feature type="transmembrane region" description="Helical" evidence="2">
    <location>
        <begin position="247"/>
        <end position="268"/>
    </location>
</feature>
<dbReference type="NCBIfam" id="TIGR03505">
    <property type="entry name" value="FimV_core"/>
    <property type="match status" value="1"/>
</dbReference>
<feature type="compositionally biased region" description="Acidic residues" evidence="1">
    <location>
        <begin position="762"/>
        <end position="778"/>
    </location>
</feature>
<dbReference type="RefSeq" id="WP_305973076.1">
    <property type="nucleotide sequence ID" value="NZ_JAPJDZ010000001.1"/>
</dbReference>
<dbReference type="InterPro" id="IPR020012">
    <property type="entry name" value="LysM_FimV"/>
</dbReference>
<dbReference type="NCBIfam" id="TIGR03504">
    <property type="entry name" value="FimV_Cterm"/>
    <property type="match status" value="1"/>
</dbReference>
<keyword evidence="2" id="KW-0812">Transmembrane</keyword>
<gene>
    <name evidence="4" type="ORF">ORJ04_00555</name>
</gene>
<feature type="compositionally biased region" description="Basic and acidic residues" evidence="1">
    <location>
        <begin position="114"/>
        <end position="123"/>
    </location>
</feature>
<organism evidence="4 5">
    <name type="scientific">Rheinheimera baltica</name>
    <dbReference type="NCBI Taxonomy" id="67576"/>
    <lineage>
        <taxon>Bacteria</taxon>
        <taxon>Pseudomonadati</taxon>
        <taxon>Pseudomonadota</taxon>
        <taxon>Gammaproteobacteria</taxon>
        <taxon>Chromatiales</taxon>
        <taxon>Chromatiaceae</taxon>
        <taxon>Rheinheimera</taxon>
    </lineage>
</organism>
<feature type="region of interest" description="Disordered" evidence="1">
    <location>
        <begin position="695"/>
        <end position="778"/>
    </location>
</feature>
<comment type="caution">
    <text evidence="4">The sequence shown here is derived from an EMBL/GenBank/DDBJ whole genome shotgun (WGS) entry which is preliminary data.</text>
</comment>
<dbReference type="Proteomes" id="UP001231109">
    <property type="component" value="Unassembled WGS sequence"/>
</dbReference>
<keyword evidence="5" id="KW-1185">Reference proteome</keyword>
<keyword evidence="3" id="KW-0732">Signal</keyword>
<evidence type="ECO:0000256" key="3">
    <source>
        <dbReference type="SAM" id="SignalP"/>
    </source>
</evidence>
<feature type="compositionally biased region" description="Acidic residues" evidence="1">
    <location>
        <begin position="695"/>
        <end position="722"/>
    </location>
</feature>
<proteinExistence type="predicted"/>
<reference evidence="4 5" key="1">
    <citation type="submission" date="2022-11" db="EMBL/GenBank/DDBJ databases">
        <title>Viruses from the air-sea interface of a natural surface slick.</title>
        <authorList>
            <person name="Rahlff J."/>
            <person name="Holmfeldt K."/>
        </authorList>
    </citation>
    <scope>NUCLEOTIDE SEQUENCE [LARGE SCALE GENOMIC DNA]</scope>
    <source>
        <strain evidence="4 5">SMS4</strain>
    </source>
</reference>
<feature type="region of interest" description="Disordered" evidence="1">
    <location>
        <begin position="110"/>
        <end position="165"/>
    </location>
</feature>
<feature type="region of interest" description="Disordered" evidence="1">
    <location>
        <begin position="347"/>
        <end position="368"/>
    </location>
</feature>
<evidence type="ECO:0000256" key="1">
    <source>
        <dbReference type="SAM" id="MobiDB-lite"/>
    </source>
</evidence>
<evidence type="ECO:0000313" key="5">
    <source>
        <dbReference type="Proteomes" id="UP001231109"/>
    </source>
</evidence>
<evidence type="ECO:0000313" key="4">
    <source>
        <dbReference type="EMBL" id="MDP5134438.1"/>
    </source>
</evidence>
<feature type="chain" id="PRO_5045802758" description="Pilus assembly protein FimV" evidence="3">
    <location>
        <begin position="22"/>
        <end position="969"/>
    </location>
</feature>
<accession>A0ABT9HTJ5</accession>
<feature type="compositionally biased region" description="Basic and acidic residues" evidence="1">
    <location>
        <begin position="145"/>
        <end position="162"/>
    </location>
</feature>
<feature type="signal peptide" evidence="3">
    <location>
        <begin position="1"/>
        <end position="21"/>
    </location>
</feature>
<keyword evidence="2" id="KW-1133">Transmembrane helix</keyword>
<protein>
    <recommendedName>
        <fullName evidence="6">Pilus assembly protein FimV</fullName>
    </recommendedName>
</protein>
<dbReference type="EMBL" id="JAPJDZ010000001">
    <property type="protein sequence ID" value="MDP5134438.1"/>
    <property type="molecule type" value="Genomic_DNA"/>
</dbReference>
<dbReference type="InterPro" id="IPR038440">
    <property type="entry name" value="FimV_C_sf"/>
</dbReference>
<sequence>MPLLFVFFITVLVNFPSFVQAQDTSTQLRGPRITDAPLAPVTIGPLSPADTLWRVAERIRTDPSISLYQVMYALYLKNPDAFLDNNLNHLRPNSVLLLPTMAEMRQVDVNTAKQKSEQDDKNWAQRQKNASSNTDTNLSDASSKQQRELERISKQQREDLERQQSQFADSMQQVELIAEENRQLKASLINVEQELALIKAQLGQDSELQQQISQLLAQQAELLKAKSEQEAIAAEQIDWQQWFKNPIAWILAACIPALLILFGILLWVKKRGRQTEKVVHAATSETAPNPTYHSPLPPLDDNNDLDESLFEIDEALLEDTFSDAAEPQAVTIEDDLLDLDDELSFEDDSLLPSDAPGQGDDALSMDDSLELDDTFDPDNILSDTDLSALLAAEDDDDDVFIELADSSAEMEDVALDEVDDTVVSHLADDDFEMTSEPDVAEDDIDALLAQVNANNTGNVDDNSDNDLAVDDVDMKPEPDVAEDDIDALLAQVNATNKDDTDTDGSDAENWAEDIEIEDIDIEEIDLDEIQPDEIEQTSKQDEIVLSTSAISAQEQQLAASLDDDNDILAEEVAASVDVDHASNADVDSFDSSELEEFAESLVTESLNAESSVTESLDSESLDLEGLDLESLVTDSTNTELPDDTEELSVDEDALLSAELTDLLDQAENLNTRETELLQENVALSDSDVVLESDALSDSDELVDKDDSEDDLLSESLETESDDSSVLTPDLTANDDGSVTRVTEAALSVENPSKMLEQYPELELTDDDVEIEPQGGDESELDAEMLLEDFEVLPDVDDLSELLNDTDDDDHASDSDLLEHEEQELDPIEGAQFDSMLSELETIADNLDATESDVSTAPTVDVSETENGFDFNEDDFVEIDTLLANAELQDQDPDRFNQLNVDVGLNDYKDIIGEHERRDVDKEDNGYAAKLDLARAYIEMDDREIADLLLDSILASDAPDHIKKEAQNLK</sequence>
<evidence type="ECO:0008006" key="6">
    <source>
        <dbReference type="Google" id="ProtNLM"/>
    </source>
</evidence>
<keyword evidence="2" id="KW-0472">Membrane</keyword>
<dbReference type="InterPro" id="IPR020011">
    <property type="entry name" value="FimV_C"/>
</dbReference>
<evidence type="ECO:0000256" key="2">
    <source>
        <dbReference type="SAM" id="Phobius"/>
    </source>
</evidence>
<dbReference type="Gene3D" id="1.20.58.2200">
    <property type="match status" value="1"/>
</dbReference>
<feature type="compositionally biased region" description="Polar residues" evidence="1">
    <location>
        <begin position="124"/>
        <end position="144"/>
    </location>
</feature>